<dbReference type="Proteomes" id="UP001564408">
    <property type="component" value="Unassembled WGS sequence"/>
</dbReference>
<sequence>MHDHRLAPPTRSDLDQLDPEILQRELGTLMRRYLGSRSAPMARAVAGHLEALCCHPEFFGSNDERCVYLRLVRQWRWLADQDTAAVLH</sequence>
<organism evidence="1 2">
    <name type="scientific">Thioalkalicoccus limnaeus</name>
    <dbReference type="NCBI Taxonomy" id="120681"/>
    <lineage>
        <taxon>Bacteria</taxon>
        <taxon>Pseudomonadati</taxon>
        <taxon>Pseudomonadota</taxon>
        <taxon>Gammaproteobacteria</taxon>
        <taxon>Chromatiales</taxon>
        <taxon>Chromatiaceae</taxon>
        <taxon>Thioalkalicoccus</taxon>
    </lineage>
</organism>
<evidence type="ECO:0000313" key="2">
    <source>
        <dbReference type="Proteomes" id="UP001564408"/>
    </source>
</evidence>
<gene>
    <name evidence="1" type="ORF">ABC977_15390</name>
</gene>
<dbReference type="GO" id="GO:0004386">
    <property type="term" value="F:helicase activity"/>
    <property type="evidence" value="ECO:0007669"/>
    <property type="project" value="UniProtKB-KW"/>
</dbReference>
<accession>A0ABV4BGX3</accession>
<proteinExistence type="predicted"/>
<dbReference type="EMBL" id="JBDKXB010000028">
    <property type="protein sequence ID" value="MEY6433788.1"/>
    <property type="molecule type" value="Genomic_DNA"/>
</dbReference>
<comment type="caution">
    <text evidence="1">The sequence shown here is derived from an EMBL/GenBank/DDBJ whole genome shotgun (WGS) entry which is preliminary data.</text>
</comment>
<keyword evidence="1" id="KW-0347">Helicase</keyword>
<dbReference type="RefSeq" id="WP_369668173.1">
    <property type="nucleotide sequence ID" value="NZ_JBDKXB010000028.1"/>
</dbReference>
<keyword evidence="1" id="KW-0067">ATP-binding</keyword>
<keyword evidence="2" id="KW-1185">Reference proteome</keyword>
<evidence type="ECO:0000313" key="1">
    <source>
        <dbReference type="EMBL" id="MEY6433788.1"/>
    </source>
</evidence>
<name>A0ABV4BGX3_9GAMM</name>
<protein>
    <submittedName>
        <fullName evidence="1">ATP dependent RNA helicase</fullName>
    </submittedName>
</protein>
<reference evidence="1 2" key="1">
    <citation type="submission" date="2024-05" db="EMBL/GenBank/DDBJ databases">
        <title>Genome Sequence and Characterization of the New Strain Purple Sulfur Bacterium of Genus Thioalkalicoccus.</title>
        <authorList>
            <person name="Bryantseva I.A."/>
            <person name="Kyndt J.A."/>
            <person name="Imhoff J.F."/>
        </authorList>
    </citation>
    <scope>NUCLEOTIDE SEQUENCE [LARGE SCALE GENOMIC DNA]</scope>
    <source>
        <strain evidence="1 2">Um2</strain>
    </source>
</reference>
<keyword evidence="1" id="KW-0547">Nucleotide-binding</keyword>
<keyword evidence="1" id="KW-0378">Hydrolase</keyword>